<dbReference type="EMBL" id="MU839016">
    <property type="protein sequence ID" value="KAK1765204.1"/>
    <property type="molecule type" value="Genomic_DNA"/>
</dbReference>
<feature type="chain" id="PRO_5042496211" description="Fungal N-terminal domain-containing protein" evidence="1">
    <location>
        <begin position="25"/>
        <end position="585"/>
    </location>
</feature>
<name>A0AAJ0BVF2_9PEZI</name>
<feature type="signal peptide" evidence="1">
    <location>
        <begin position="1"/>
        <end position="24"/>
    </location>
</feature>
<evidence type="ECO:0008006" key="4">
    <source>
        <dbReference type="Google" id="ProtNLM"/>
    </source>
</evidence>
<dbReference type="RefSeq" id="XP_060281417.1">
    <property type="nucleotide sequence ID" value="XM_060422381.1"/>
</dbReference>
<proteinExistence type="predicted"/>
<dbReference type="Proteomes" id="UP001244011">
    <property type="component" value="Unassembled WGS sequence"/>
</dbReference>
<keyword evidence="3" id="KW-1185">Reference proteome</keyword>
<organism evidence="2 3">
    <name type="scientific">Phialemonium atrogriseum</name>
    <dbReference type="NCBI Taxonomy" id="1093897"/>
    <lineage>
        <taxon>Eukaryota</taxon>
        <taxon>Fungi</taxon>
        <taxon>Dikarya</taxon>
        <taxon>Ascomycota</taxon>
        <taxon>Pezizomycotina</taxon>
        <taxon>Sordariomycetes</taxon>
        <taxon>Sordariomycetidae</taxon>
        <taxon>Cephalothecales</taxon>
        <taxon>Cephalothecaceae</taxon>
        <taxon>Phialemonium</taxon>
    </lineage>
</organism>
<accession>A0AAJ0BVF2</accession>
<dbReference type="GeneID" id="85305568"/>
<gene>
    <name evidence="2" type="ORF">QBC33DRAFT_174920</name>
</gene>
<reference evidence="2" key="1">
    <citation type="submission" date="2023-06" db="EMBL/GenBank/DDBJ databases">
        <title>Genome-scale phylogeny and comparative genomics of the fungal order Sordariales.</title>
        <authorList>
            <consortium name="Lawrence Berkeley National Laboratory"/>
            <person name="Hensen N."/>
            <person name="Bonometti L."/>
            <person name="Westerberg I."/>
            <person name="Brannstrom I.O."/>
            <person name="Guillou S."/>
            <person name="Cros-Aarteil S."/>
            <person name="Calhoun S."/>
            <person name="Haridas S."/>
            <person name="Kuo A."/>
            <person name="Mondo S."/>
            <person name="Pangilinan J."/>
            <person name="Riley R."/>
            <person name="Labutti K."/>
            <person name="Andreopoulos B."/>
            <person name="Lipzen A."/>
            <person name="Chen C."/>
            <person name="Yanf M."/>
            <person name="Daum C."/>
            <person name="Ng V."/>
            <person name="Clum A."/>
            <person name="Steindorff A."/>
            <person name="Ohm R."/>
            <person name="Martin F."/>
            <person name="Silar P."/>
            <person name="Natvig D."/>
            <person name="Lalanne C."/>
            <person name="Gautier V."/>
            <person name="Ament-Velasquez S.L."/>
            <person name="Kruys A."/>
            <person name="Hutchinson M.I."/>
            <person name="Powell A.J."/>
            <person name="Barry K."/>
            <person name="Miller A.N."/>
            <person name="Grigoriev I.V."/>
            <person name="Debuchy R."/>
            <person name="Gladieux P."/>
            <person name="Thoren M.H."/>
            <person name="Johannesson H."/>
        </authorList>
    </citation>
    <scope>NUCLEOTIDE SEQUENCE</scope>
    <source>
        <strain evidence="2">8032-3</strain>
    </source>
</reference>
<comment type="caution">
    <text evidence="2">The sequence shown here is derived from an EMBL/GenBank/DDBJ whole genome shotgun (WGS) entry which is preliminary data.</text>
</comment>
<sequence length="585" mass="63294">MADPLSLLGLAAGLVSLGLQTCSGITTYLGAIKCRAEDITSIRRQNYALNSVLQAIEPSLSRLPSDHQASVAAVQSCFQSCETELKALKTLVDGLAHNNASNATVKDRIKGQAKKLSYPFNRQKLQQLESRLNQANAGLQLALQSLGLDLSCLSAQETTAIVESTNAALSAGLLTIQSEVATLHTPLMEIRGGLPELQRGVESVSNLLSLEIGTMSTVVMESNRALKDDTRATRRCVDLSLRSQQEQLHRIESQLNSLCGELDLSQISRKNRDRASETENVLLSRLLGKPGNLRQICDQVSVHSGFARANPGNTNSPIFTIPPDSAALQTSRVASSLAANCPACSCPRPQRFSSVKSIRLGSLCLYDESSAEEHFPGCPASRANTKGHRRAVGVRYFGLTNVLQQAIQISLAATSGAGGRSFSPTFAYYPTVDECTAPAFRIVELIFTASDATLLDWDAFVASALTKLLKLFREHRASPRAVDSKNWTLSHYITYTMSNLATFRPRHSLGPLLVLFEALVRQGVPACSLGLNGETPLARVAEIKAPYNLAVASIVDKSTAEPDMPGFQEYLGFPRIPEFLHVLRC</sequence>
<evidence type="ECO:0000256" key="1">
    <source>
        <dbReference type="SAM" id="SignalP"/>
    </source>
</evidence>
<dbReference type="AlphaFoldDB" id="A0AAJ0BVF2"/>
<evidence type="ECO:0000313" key="3">
    <source>
        <dbReference type="Proteomes" id="UP001244011"/>
    </source>
</evidence>
<keyword evidence="1" id="KW-0732">Signal</keyword>
<protein>
    <recommendedName>
        <fullName evidence="4">Fungal N-terminal domain-containing protein</fullName>
    </recommendedName>
</protein>
<evidence type="ECO:0000313" key="2">
    <source>
        <dbReference type="EMBL" id="KAK1765204.1"/>
    </source>
</evidence>